<reference evidence="1" key="1">
    <citation type="submission" date="2019-08" db="EMBL/GenBank/DDBJ databases">
        <authorList>
            <person name="Busch A."/>
        </authorList>
    </citation>
    <scope>NUCLEOTIDE SEQUENCE</scope>
    <source>
        <strain evidence="1">17T1429</strain>
    </source>
</reference>
<accession>A0A6B2JC59</accession>
<dbReference type="RefSeq" id="WP_011457334.1">
    <property type="nucleotide sequence ID" value="NZ_CP024807.1"/>
</dbReference>
<name>A0A6B2JC59_FRATU</name>
<sequence length="56" mass="6526">MIVEFAEFVNSNAKKVSEGDKQTFIENFKAVKEWMGDFAPQSYKNTYNLLLKKKGY</sequence>
<evidence type="ECO:0000313" key="1">
    <source>
        <dbReference type="EMBL" id="NDR89421.1"/>
    </source>
</evidence>
<protein>
    <submittedName>
        <fullName evidence="1">Prephenate dehydrogenase</fullName>
    </submittedName>
</protein>
<gene>
    <name evidence="1" type="ORF">FWJ04_07340</name>
</gene>
<dbReference type="EMBL" id="JAAGKH010000060">
    <property type="protein sequence ID" value="NDR89421.1"/>
    <property type="molecule type" value="Genomic_DNA"/>
</dbReference>
<comment type="caution">
    <text evidence="1">The sequence shown here is derived from an EMBL/GenBank/DDBJ whole genome shotgun (WGS) entry which is preliminary data.</text>
</comment>
<proteinExistence type="predicted"/>
<dbReference type="Gene3D" id="1.10.3660.10">
    <property type="entry name" value="6-phosphogluconate dehydrogenase C-terminal like domain"/>
    <property type="match status" value="1"/>
</dbReference>
<reference evidence="1" key="2">
    <citation type="submission" date="2020-02" db="EMBL/GenBank/DDBJ databases">
        <title>Using affinity propagation clustering for identifying bacterial clades and subclades with whole-genome sequences of Francisella tularensis.</title>
        <authorList>
            <person name="Homeier-Bachmann T."/>
            <person name="Abdel-Glil M.Y."/>
            <person name="Hackbart A."/>
            <person name="Hotzel H."/>
            <person name="Tomaso H."/>
        </authorList>
    </citation>
    <scope>NUCLEOTIDE SEQUENCE</scope>
    <source>
        <strain evidence="1">17T1429</strain>
    </source>
</reference>
<organism evidence="1">
    <name type="scientific">Francisella tularensis subsp. holarctica</name>
    <dbReference type="NCBI Taxonomy" id="119857"/>
    <lineage>
        <taxon>Bacteria</taxon>
        <taxon>Pseudomonadati</taxon>
        <taxon>Pseudomonadota</taxon>
        <taxon>Gammaproteobacteria</taxon>
        <taxon>Thiotrichales</taxon>
        <taxon>Francisellaceae</taxon>
        <taxon>Francisella</taxon>
    </lineage>
</organism>
<dbReference type="AlphaFoldDB" id="A0A6B2JC59"/>